<dbReference type="EMBL" id="JBANFI010000004">
    <property type="protein sequence ID" value="MFK7160782.1"/>
    <property type="molecule type" value="Genomic_DNA"/>
</dbReference>
<evidence type="ECO:0000259" key="1">
    <source>
        <dbReference type="Pfam" id="PF12680"/>
    </source>
</evidence>
<dbReference type="Gene3D" id="3.10.450.50">
    <property type="match status" value="1"/>
</dbReference>
<organism evidence="2 3">
    <name type="scientific">Marinospirillum alkalitolerans</name>
    <dbReference type="NCBI Taxonomy" id="3123374"/>
    <lineage>
        <taxon>Bacteria</taxon>
        <taxon>Pseudomonadati</taxon>
        <taxon>Pseudomonadota</taxon>
        <taxon>Gammaproteobacteria</taxon>
        <taxon>Oceanospirillales</taxon>
        <taxon>Oceanospirillaceae</taxon>
        <taxon>Marinospirillum</taxon>
    </lineage>
</organism>
<proteinExistence type="predicted"/>
<sequence length="143" mass="17028">MPCHTRVQEFFDFYQELDKNSTPRLADFYHQDAIFEDPLHRIVGVPALVRYFDGLYAGVESIQFHFAAPVIQADRVWVDWRMVYQHRRLQKGQPIEVEGASRLDWQDDQVLHHRDYFDAGQLLYQHLPLMGWAIKQLKQRMAV</sequence>
<dbReference type="InterPro" id="IPR032710">
    <property type="entry name" value="NTF2-like_dom_sf"/>
</dbReference>
<accession>A0ABW8PZH5</accession>
<dbReference type="Pfam" id="PF12680">
    <property type="entry name" value="SnoaL_2"/>
    <property type="match status" value="1"/>
</dbReference>
<dbReference type="InterPro" id="IPR037401">
    <property type="entry name" value="SnoaL-like"/>
</dbReference>
<reference evidence="2 3" key="1">
    <citation type="submission" date="2024-02" db="EMBL/GenBank/DDBJ databases">
        <title>Marinospirillum sp. MEB 164 isolated from Lonar lake sediment.</title>
        <authorList>
            <person name="Joshi A."/>
            <person name="Thite S."/>
        </authorList>
    </citation>
    <scope>NUCLEOTIDE SEQUENCE [LARGE SCALE GENOMIC DNA]</scope>
    <source>
        <strain evidence="2 3">MEB164</strain>
    </source>
</reference>
<evidence type="ECO:0000313" key="3">
    <source>
        <dbReference type="Proteomes" id="UP001621714"/>
    </source>
</evidence>
<dbReference type="RefSeq" id="WP_405338836.1">
    <property type="nucleotide sequence ID" value="NZ_JBANFI010000004.1"/>
</dbReference>
<gene>
    <name evidence="2" type="ORF">V6U78_07000</name>
</gene>
<protein>
    <submittedName>
        <fullName evidence="2">Nuclear transport factor 2 family protein</fullName>
    </submittedName>
</protein>
<keyword evidence="3" id="KW-1185">Reference proteome</keyword>
<dbReference type="Proteomes" id="UP001621714">
    <property type="component" value="Unassembled WGS sequence"/>
</dbReference>
<comment type="caution">
    <text evidence="2">The sequence shown here is derived from an EMBL/GenBank/DDBJ whole genome shotgun (WGS) entry which is preliminary data.</text>
</comment>
<feature type="domain" description="SnoaL-like" evidence="1">
    <location>
        <begin position="12"/>
        <end position="113"/>
    </location>
</feature>
<dbReference type="SUPFAM" id="SSF54427">
    <property type="entry name" value="NTF2-like"/>
    <property type="match status" value="1"/>
</dbReference>
<evidence type="ECO:0000313" key="2">
    <source>
        <dbReference type="EMBL" id="MFK7160782.1"/>
    </source>
</evidence>
<name>A0ABW8PZH5_9GAMM</name>